<sequence length="383" mass="40780">MERCERCVPAEPGGVFCAVCGSFLGWEQAEDVPPPARPSTPSRSVQPSATEADPPVGVRAPGAAHPASTASPGTGDPTDATTARPQDVLTAATDAARPAGTETATDRPAGSVEAVQPARPRARRPVVRQRPLRTEEGSDDVVCPACATGNPPERKFCRRCGTALGAQAGPVIRYPWWRRLGRALFRGARWLVRPRSGGWGLVHRVGTLLLVAALLAGLGYGVVRLGSRASDAVRDRIADPEPVSPVSVRASSQAGNHPAGAIVDGLSNSYWAPAPVGAGHGEYVELTFATPFRLLDLIVHPGVAAQRDLFLRQARPAELELTVWTSQRGSETRTLRLADRAGPQTFRRVVGDVVRVRLTVRESYGSAAGRRTAIGEVEFFRRP</sequence>
<feature type="transmembrane region" description="Helical" evidence="2">
    <location>
        <begin position="201"/>
        <end position="223"/>
    </location>
</feature>
<proteinExistence type="predicted"/>
<dbReference type="NCBIfam" id="NF047619">
    <property type="entry name" value="NADase_discoid"/>
    <property type="match status" value="1"/>
</dbReference>
<evidence type="ECO:0000313" key="5">
    <source>
        <dbReference type="Proteomes" id="UP000649753"/>
    </source>
</evidence>
<keyword evidence="5" id="KW-1185">Reference proteome</keyword>
<evidence type="ECO:0000256" key="1">
    <source>
        <dbReference type="SAM" id="MobiDB-lite"/>
    </source>
</evidence>
<reference evidence="4" key="1">
    <citation type="submission" date="2020-10" db="EMBL/GenBank/DDBJ databases">
        <title>Sequencing the genomes of 1000 actinobacteria strains.</title>
        <authorList>
            <person name="Klenk H.-P."/>
        </authorList>
    </citation>
    <scope>NUCLEOTIDE SEQUENCE</scope>
    <source>
        <strain evidence="4">DSM 46832</strain>
    </source>
</reference>
<dbReference type="InterPro" id="IPR038587">
    <property type="entry name" value="Ribosomal_eL40_sf"/>
</dbReference>
<dbReference type="Gene3D" id="4.10.1060.50">
    <property type="match status" value="1"/>
</dbReference>
<keyword evidence="2" id="KW-1133">Transmembrane helix</keyword>
<protein>
    <recommendedName>
        <fullName evidence="3">NAD glycohydrolase translocation F5/8 type C domain-containing protein</fullName>
    </recommendedName>
</protein>
<dbReference type="EMBL" id="JADBEB010000001">
    <property type="protein sequence ID" value="MBE1489287.1"/>
    <property type="molecule type" value="Genomic_DNA"/>
</dbReference>
<keyword evidence="2" id="KW-0812">Transmembrane</keyword>
<name>A0A927QZP4_9ACTN</name>
<dbReference type="SUPFAM" id="SSF49785">
    <property type="entry name" value="Galactose-binding domain-like"/>
    <property type="match status" value="1"/>
</dbReference>
<organism evidence="4 5">
    <name type="scientific">Plantactinospora soyae</name>
    <dbReference type="NCBI Taxonomy" id="1544732"/>
    <lineage>
        <taxon>Bacteria</taxon>
        <taxon>Bacillati</taxon>
        <taxon>Actinomycetota</taxon>
        <taxon>Actinomycetes</taxon>
        <taxon>Micromonosporales</taxon>
        <taxon>Micromonosporaceae</taxon>
        <taxon>Plantactinospora</taxon>
    </lineage>
</organism>
<evidence type="ECO:0000313" key="4">
    <source>
        <dbReference type="EMBL" id="MBE1489287.1"/>
    </source>
</evidence>
<gene>
    <name evidence="4" type="ORF">H4W31_004925</name>
</gene>
<accession>A0A927QZP4</accession>
<dbReference type="Pfam" id="PF25302">
    <property type="entry name" value="NADase_transloc"/>
    <property type="match status" value="1"/>
</dbReference>
<dbReference type="Gene3D" id="2.60.120.260">
    <property type="entry name" value="Galactose-binding domain-like"/>
    <property type="match status" value="1"/>
</dbReference>
<dbReference type="InterPro" id="IPR057561">
    <property type="entry name" value="NADase_transloc"/>
</dbReference>
<feature type="region of interest" description="Disordered" evidence="1">
    <location>
        <begin position="28"/>
        <end position="126"/>
    </location>
</feature>
<dbReference type="RefSeq" id="WP_192768779.1">
    <property type="nucleotide sequence ID" value="NZ_JADBEB010000001.1"/>
</dbReference>
<feature type="domain" description="NAD glycohydrolase translocation F5/8 type C" evidence="3">
    <location>
        <begin position="250"/>
        <end position="379"/>
    </location>
</feature>
<evidence type="ECO:0000259" key="3">
    <source>
        <dbReference type="Pfam" id="PF25302"/>
    </source>
</evidence>
<dbReference type="AlphaFoldDB" id="A0A927QZP4"/>
<evidence type="ECO:0000256" key="2">
    <source>
        <dbReference type="SAM" id="Phobius"/>
    </source>
</evidence>
<comment type="caution">
    <text evidence="4">The sequence shown here is derived from an EMBL/GenBank/DDBJ whole genome shotgun (WGS) entry which is preliminary data.</text>
</comment>
<dbReference type="Proteomes" id="UP000649753">
    <property type="component" value="Unassembled WGS sequence"/>
</dbReference>
<keyword evidence="2" id="KW-0472">Membrane</keyword>
<dbReference type="InterPro" id="IPR008979">
    <property type="entry name" value="Galactose-bd-like_sf"/>
</dbReference>